<dbReference type="InterPro" id="IPR036485">
    <property type="entry name" value="Glu_synth_asu_C_sf"/>
</dbReference>
<protein>
    <submittedName>
        <fullName evidence="1">Formylmethanofuran dehydrogenase subunit C (FwdC, fmdC)</fullName>
        <ecNumber evidence="1">1.2.99.5</ecNumber>
    </submittedName>
</protein>
<dbReference type="AlphaFoldDB" id="A0A075FN70"/>
<gene>
    <name evidence="1" type="primary">fmdC</name>
    <name evidence="1" type="synonym">fwdC</name>
</gene>
<dbReference type="SUPFAM" id="SSF69336">
    <property type="entry name" value="Alpha subunit of glutamate synthase, C-terminal domain"/>
    <property type="match status" value="1"/>
</dbReference>
<evidence type="ECO:0000313" key="1">
    <source>
        <dbReference type="EMBL" id="AIE93025.1"/>
    </source>
</evidence>
<keyword evidence="1" id="KW-0560">Oxidoreductase</keyword>
<dbReference type="EMBL" id="KF900384">
    <property type="protein sequence ID" value="AIE93025.1"/>
    <property type="molecule type" value="Genomic_DNA"/>
</dbReference>
<accession>A0A075FN70</accession>
<dbReference type="PANTHER" id="PTHR39673:SF5">
    <property type="entry name" value="TUNGSTEN-CONTAINING FORMYLMETHANOFURAN DEHYDROGENASE 2 SUBUNIT C"/>
    <property type="match status" value="1"/>
</dbReference>
<dbReference type="Gene3D" id="2.160.20.60">
    <property type="entry name" value="Glutamate synthase, alpha subunit, C-terminal domain"/>
    <property type="match status" value="1"/>
</dbReference>
<organism evidence="1">
    <name type="scientific">uncultured marine group II/III euryarchaeote AD1000_31_D05</name>
    <dbReference type="NCBI Taxonomy" id="1457753"/>
    <lineage>
        <taxon>Archaea</taxon>
        <taxon>Methanobacteriati</taxon>
        <taxon>Methanobacteriota</taxon>
        <taxon>environmental samples</taxon>
    </lineage>
</organism>
<dbReference type="EC" id="1.2.99.5" evidence="1"/>
<dbReference type="PANTHER" id="PTHR39673">
    <property type="entry name" value="TUNGSTEN FORMYLMETHANOFURAN DEHYDROGENASE, SUBUNIT C (FWDC)"/>
    <property type="match status" value="1"/>
</dbReference>
<reference evidence="1" key="1">
    <citation type="journal article" date="2014" name="Genome Biol. Evol.">
        <title>Pangenome evidence for extensive interdomain horizontal transfer affecting lineage core and shell genes in uncultured planktonic thaumarchaeota and euryarchaeota.</title>
        <authorList>
            <person name="Deschamps P."/>
            <person name="Zivanovic Y."/>
            <person name="Moreira D."/>
            <person name="Rodriguez-Valera F."/>
            <person name="Lopez-Garcia P."/>
        </authorList>
    </citation>
    <scope>NUCLEOTIDE SEQUENCE</scope>
</reference>
<dbReference type="GO" id="GO:0016491">
    <property type="term" value="F:oxidoreductase activity"/>
    <property type="evidence" value="ECO:0007669"/>
    <property type="project" value="UniProtKB-KW"/>
</dbReference>
<name>A0A075FN70_9EURY</name>
<sequence length="514" mass="54286">MRDITAKSVKLNRDLDRYVEKGLEEDRPVKIGWGQAGDERPKEGEIGVITHLPEGARVLCLGALGECAGAINRGGTFTLRGSASSMLGAFHVAGRTLVEKDAGDKVGYRMAGGDITVQGSVGDEAGAGMTGGTIIVRGHTGRKLGAGMTEGTIVVMGSVGSEPGVEMSGGRLIVSGSCPPPGQGVIMRSIGNDEISEFSHLLEPLGLSLNEDALVLEAAKNLAGPDDPPEAFVAEGFERVSLAPSNEGRLSNHDSLDHYTLILPTGADSGGILFPIPWLLQCDTASKWKGRMSDEQPALVRTDPRPTDLLLVGGEELSDSISVVGQCAGIVLDLSDFPGLNDAEIEGLLVSLYSRMSESSLVILRGNVDRVEHLFRLVVELDLDGAIVDGASPGGARLASALPKIGLASRAMGLAEHGKYVMIEIDEAPSAEDILIAVAAGCPVVVAPPSEEDIEGYLTWIEGNLRGWMRELGIDGLERIGRRNLRATDYDTAAISGLRLVGYDRPLPMWLELR</sequence>
<proteinExistence type="predicted"/>